<dbReference type="PANTHER" id="PTHR33452:SF1">
    <property type="entry name" value="INNER MEMBRANE PROTEIN YPHA-RELATED"/>
    <property type="match status" value="1"/>
</dbReference>
<dbReference type="STRING" id="1035707.SAMN05216552_103442"/>
<evidence type="ECO:0000256" key="2">
    <source>
        <dbReference type="ARBA" id="ARBA00006679"/>
    </source>
</evidence>
<protein>
    <submittedName>
        <fullName evidence="8">Putative oxidoreductase</fullName>
    </submittedName>
</protein>
<comment type="subcellular location">
    <subcellularLocation>
        <location evidence="1">Cell membrane</location>
        <topology evidence="1">Multi-pass membrane protein</topology>
    </subcellularLocation>
</comment>
<evidence type="ECO:0000256" key="4">
    <source>
        <dbReference type="ARBA" id="ARBA00022692"/>
    </source>
</evidence>
<comment type="similarity">
    <text evidence="2">Belongs to the DoxX family.</text>
</comment>
<dbReference type="GO" id="GO:0005886">
    <property type="term" value="C:plasma membrane"/>
    <property type="evidence" value="ECO:0007669"/>
    <property type="project" value="UniProtKB-SubCell"/>
</dbReference>
<dbReference type="AlphaFoldDB" id="A0A1I7LPJ1"/>
<name>A0A1I7LPJ1_9BURK</name>
<dbReference type="InterPro" id="IPR051907">
    <property type="entry name" value="DoxX-like_oxidoreductase"/>
</dbReference>
<evidence type="ECO:0000256" key="1">
    <source>
        <dbReference type="ARBA" id="ARBA00004651"/>
    </source>
</evidence>
<organism evidence="8 9">
    <name type="scientific">Pseudoduganella namucuonensis</name>
    <dbReference type="NCBI Taxonomy" id="1035707"/>
    <lineage>
        <taxon>Bacteria</taxon>
        <taxon>Pseudomonadati</taxon>
        <taxon>Pseudomonadota</taxon>
        <taxon>Betaproteobacteria</taxon>
        <taxon>Burkholderiales</taxon>
        <taxon>Oxalobacteraceae</taxon>
        <taxon>Telluria group</taxon>
        <taxon>Pseudoduganella</taxon>
    </lineage>
</organism>
<evidence type="ECO:0000313" key="8">
    <source>
        <dbReference type="EMBL" id="SFV11585.1"/>
    </source>
</evidence>
<keyword evidence="9" id="KW-1185">Reference proteome</keyword>
<evidence type="ECO:0000256" key="5">
    <source>
        <dbReference type="ARBA" id="ARBA00022989"/>
    </source>
</evidence>
<proteinExistence type="inferred from homology"/>
<dbReference type="RefSeq" id="WP_218164939.1">
    <property type="nucleotide sequence ID" value="NZ_FPBO01000034.1"/>
</dbReference>
<keyword evidence="5 7" id="KW-1133">Transmembrane helix</keyword>
<dbReference type="EMBL" id="FPBO01000034">
    <property type="protein sequence ID" value="SFV11585.1"/>
    <property type="molecule type" value="Genomic_DNA"/>
</dbReference>
<keyword evidence="4 7" id="KW-0812">Transmembrane</keyword>
<feature type="transmembrane region" description="Helical" evidence="7">
    <location>
        <begin position="12"/>
        <end position="29"/>
    </location>
</feature>
<keyword evidence="6 7" id="KW-0472">Membrane</keyword>
<reference evidence="9" key="1">
    <citation type="submission" date="2016-10" db="EMBL/GenBank/DDBJ databases">
        <authorList>
            <person name="Varghese N."/>
            <person name="Submissions S."/>
        </authorList>
    </citation>
    <scope>NUCLEOTIDE SEQUENCE [LARGE SCALE GENOMIC DNA]</scope>
    <source>
        <strain evidence="9">CGMCC 1.11014</strain>
    </source>
</reference>
<evidence type="ECO:0000256" key="7">
    <source>
        <dbReference type="SAM" id="Phobius"/>
    </source>
</evidence>
<evidence type="ECO:0000256" key="6">
    <source>
        <dbReference type="ARBA" id="ARBA00023136"/>
    </source>
</evidence>
<feature type="transmembrane region" description="Helical" evidence="7">
    <location>
        <begin position="73"/>
        <end position="90"/>
    </location>
</feature>
<evidence type="ECO:0000256" key="3">
    <source>
        <dbReference type="ARBA" id="ARBA00022475"/>
    </source>
</evidence>
<sequence>MMDFGANDSLAILRVMCGVWFVPHCIGKLRNIGPASQTFEKAGLRPARAFVILTIALELLAGAGLVLGVYPRLAAALAVVVLLGASYAVVKINGYNWRWQKHGPEFMIFWSVVCALSVQG</sequence>
<dbReference type="InterPro" id="IPR032808">
    <property type="entry name" value="DoxX"/>
</dbReference>
<gene>
    <name evidence="8" type="ORF">SAMN05216552_103442</name>
</gene>
<feature type="transmembrane region" description="Helical" evidence="7">
    <location>
        <begin position="49"/>
        <end position="67"/>
    </location>
</feature>
<dbReference type="Proteomes" id="UP000199391">
    <property type="component" value="Unassembled WGS sequence"/>
</dbReference>
<keyword evidence="3" id="KW-1003">Cell membrane</keyword>
<dbReference type="PANTHER" id="PTHR33452">
    <property type="entry name" value="OXIDOREDUCTASE CATD-RELATED"/>
    <property type="match status" value="1"/>
</dbReference>
<evidence type="ECO:0000313" key="9">
    <source>
        <dbReference type="Proteomes" id="UP000199391"/>
    </source>
</evidence>
<accession>A0A1I7LPJ1</accession>
<dbReference type="Pfam" id="PF07681">
    <property type="entry name" value="DoxX"/>
    <property type="match status" value="1"/>
</dbReference>